<dbReference type="SUPFAM" id="SSF48452">
    <property type="entry name" value="TPR-like"/>
    <property type="match status" value="1"/>
</dbReference>
<evidence type="ECO:0000313" key="4">
    <source>
        <dbReference type="EMBL" id="ACF10518.1"/>
    </source>
</evidence>
<dbReference type="Proteomes" id="UP000008811">
    <property type="component" value="Chromosome"/>
</dbReference>
<name>B3QRJ6_CHLP8</name>
<sequence length="173" mass="19632">MLAFAILASLASPCAAQSAEEYYNQALSKQKAGELEEAVRLYTKAINKDDRMIMAYQMRGAAWQKMRQLQQAFDDYTILIEQDDPYFRAVGYFNRGIVNDIAGRHTEAISDFTGALKIDWKMGAAYFHRAVARLKSRDSTGAFKDLHQAARRGDTDAKKWLDLLSPSWREAKP</sequence>
<keyword evidence="5" id="KW-1185">Reference proteome</keyword>
<gene>
    <name evidence="4" type="ordered locus">Cpar_0090</name>
</gene>
<dbReference type="STRING" id="517417.Cpar_0090"/>
<feature type="repeat" description="TPR" evidence="3">
    <location>
        <begin position="19"/>
        <end position="52"/>
    </location>
</feature>
<dbReference type="PROSITE" id="PS50005">
    <property type="entry name" value="TPR"/>
    <property type="match status" value="1"/>
</dbReference>
<evidence type="ECO:0000256" key="2">
    <source>
        <dbReference type="ARBA" id="ARBA00022803"/>
    </source>
</evidence>
<keyword evidence="1" id="KW-0677">Repeat</keyword>
<dbReference type="InterPro" id="IPR050498">
    <property type="entry name" value="Ycf3"/>
</dbReference>
<dbReference type="eggNOG" id="COG0457">
    <property type="taxonomic scope" value="Bacteria"/>
</dbReference>
<keyword evidence="2 3" id="KW-0802">TPR repeat</keyword>
<evidence type="ECO:0000313" key="5">
    <source>
        <dbReference type="Proteomes" id="UP000008811"/>
    </source>
</evidence>
<evidence type="ECO:0000256" key="1">
    <source>
        <dbReference type="ARBA" id="ARBA00022737"/>
    </source>
</evidence>
<dbReference type="InterPro" id="IPR019734">
    <property type="entry name" value="TPR_rpt"/>
</dbReference>
<evidence type="ECO:0000256" key="3">
    <source>
        <dbReference type="PROSITE-ProRule" id="PRU00339"/>
    </source>
</evidence>
<protein>
    <submittedName>
        <fullName evidence="4">Tetratricopeptide TPR_2 repeat protein</fullName>
    </submittedName>
</protein>
<dbReference type="HOGENOM" id="CLU_003728_10_0_10"/>
<dbReference type="PANTHER" id="PTHR44858:SF1">
    <property type="entry name" value="UDP-N-ACETYLGLUCOSAMINE--PEPTIDE N-ACETYLGLUCOSAMINYLTRANSFERASE SPINDLY-RELATED"/>
    <property type="match status" value="1"/>
</dbReference>
<organism evidence="4 5">
    <name type="scientific">Chlorobaculum parvum (strain DSM 263 / NCIMB 8327)</name>
    <name type="common">Chlorobium vibrioforme subsp. thiosulfatophilum</name>
    <dbReference type="NCBI Taxonomy" id="517417"/>
    <lineage>
        <taxon>Bacteria</taxon>
        <taxon>Pseudomonadati</taxon>
        <taxon>Chlorobiota</taxon>
        <taxon>Chlorobiia</taxon>
        <taxon>Chlorobiales</taxon>
        <taxon>Chlorobiaceae</taxon>
        <taxon>Chlorobaculum</taxon>
    </lineage>
</organism>
<reference evidence="4" key="1">
    <citation type="submission" date="2008-06" db="EMBL/GenBank/DDBJ databases">
        <title>Complete sequence of Chlorobaculum parvum NCIB 8327.</title>
        <authorList>
            <consortium name="US DOE Joint Genome Institute"/>
            <person name="Lucas S."/>
            <person name="Copeland A."/>
            <person name="Lapidus A."/>
            <person name="Glavina del Rio T."/>
            <person name="Dalin E."/>
            <person name="Tice H."/>
            <person name="Bruce D."/>
            <person name="Goodwin L."/>
            <person name="Pitluck S."/>
            <person name="Schmutz J."/>
            <person name="Larimer F."/>
            <person name="Land M."/>
            <person name="Hauser L."/>
            <person name="Kyrpides N."/>
            <person name="Mikhailova N."/>
            <person name="Zhao F."/>
            <person name="Li T."/>
            <person name="Liu Z."/>
            <person name="Overmann J."/>
            <person name="Bryant D.A."/>
            <person name="Richardson P."/>
        </authorList>
    </citation>
    <scope>NUCLEOTIDE SEQUENCE [LARGE SCALE GENOMIC DNA]</scope>
    <source>
        <strain evidence="4">NCIB 8327</strain>
    </source>
</reference>
<proteinExistence type="predicted"/>
<accession>B3QRJ6</accession>
<dbReference type="KEGG" id="cpc:Cpar_0090"/>
<dbReference type="AlphaFoldDB" id="B3QRJ6"/>
<dbReference type="EMBL" id="CP001099">
    <property type="protein sequence ID" value="ACF10518.1"/>
    <property type="molecule type" value="Genomic_DNA"/>
</dbReference>
<dbReference type="PANTHER" id="PTHR44858">
    <property type="entry name" value="TETRATRICOPEPTIDE REPEAT PROTEIN 6"/>
    <property type="match status" value="1"/>
</dbReference>
<dbReference type="Gene3D" id="1.25.40.10">
    <property type="entry name" value="Tetratricopeptide repeat domain"/>
    <property type="match status" value="2"/>
</dbReference>
<dbReference type="SMART" id="SM00028">
    <property type="entry name" value="TPR"/>
    <property type="match status" value="4"/>
</dbReference>
<dbReference type="InterPro" id="IPR011990">
    <property type="entry name" value="TPR-like_helical_dom_sf"/>
</dbReference>